<dbReference type="GO" id="GO:0005886">
    <property type="term" value="C:plasma membrane"/>
    <property type="evidence" value="ECO:0007669"/>
    <property type="project" value="UniProtKB-SubCell"/>
</dbReference>
<dbReference type="HAMAP" id="MF_00386">
    <property type="entry name" value="UPF0161_YidD"/>
    <property type="match status" value="1"/>
</dbReference>
<gene>
    <name evidence="3" type="primary">yidD</name>
    <name evidence="3" type="ORF">E1269_07150</name>
</gene>
<evidence type="ECO:0000313" key="4">
    <source>
        <dbReference type="Proteomes" id="UP000294739"/>
    </source>
</evidence>
<keyword evidence="4" id="KW-1185">Reference proteome</keyword>
<dbReference type="PANTHER" id="PTHR33383:SF1">
    <property type="entry name" value="MEMBRANE PROTEIN INSERTION EFFICIENCY FACTOR-RELATED"/>
    <property type="match status" value="1"/>
</dbReference>
<dbReference type="EMBL" id="SMKZ01000007">
    <property type="protein sequence ID" value="TDE12610.1"/>
    <property type="molecule type" value="Genomic_DNA"/>
</dbReference>
<organism evidence="3 4">
    <name type="scientific">Jiangella asiatica</name>
    <dbReference type="NCBI Taxonomy" id="2530372"/>
    <lineage>
        <taxon>Bacteria</taxon>
        <taxon>Bacillati</taxon>
        <taxon>Actinomycetota</taxon>
        <taxon>Actinomycetes</taxon>
        <taxon>Jiangellales</taxon>
        <taxon>Jiangellaceae</taxon>
        <taxon>Jiangella</taxon>
    </lineage>
</organism>
<dbReference type="RefSeq" id="WP_131892843.1">
    <property type="nucleotide sequence ID" value="NZ_SMKZ01000007.1"/>
</dbReference>
<dbReference type="AlphaFoldDB" id="A0A4R5DKR1"/>
<proteinExistence type="inferred from homology"/>
<dbReference type="InterPro" id="IPR002696">
    <property type="entry name" value="Membr_insert_effic_factor_YidD"/>
</dbReference>
<comment type="similarity">
    <text evidence="1">Belongs to the UPF0161 family.</text>
</comment>
<sequence length="114" mass="12219">MKTLLVALLKGYRLIISPLYGQTCRYYPSCSAYALTAVERHGALRGGWLAARRLGRCHPWCAGGVDLVPSRETYRWWGRAEGTDGETPGAGDSRGASESPAVTAPGTPTPLRGV</sequence>
<comment type="subcellular location">
    <subcellularLocation>
        <location evidence="1">Cell membrane</location>
        <topology evidence="1">Peripheral membrane protein</topology>
        <orientation evidence="1">Cytoplasmic side</orientation>
    </subcellularLocation>
</comment>
<dbReference type="PANTHER" id="PTHR33383">
    <property type="entry name" value="MEMBRANE PROTEIN INSERTION EFFICIENCY FACTOR-RELATED"/>
    <property type="match status" value="1"/>
</dbReference>
<keyword evidence="1" id="KW-0472">Membrane</keyword>
<accession>A0A4R5DKR1</accession>
<comment type="function">
    <text evidence="1">Could be involved in insertion of integral membrane proteins into the membrane.</text>
</comment>
<comment type="caution">
    <text evidence="3">The sequence shown here is derived from an EMBL/GenBank/DDBJ whole genome shotgun (WGS) entry which is preliminary data.</text>
</comment>
<dbReference type="Pfam" id="PF01809">
    <property type="entry name" value="YidD"/>
    <property type="match status" value="1"/>
</dbReference>
<dbReference type="InParanoid" id="A0A4R5DKR1"/>
<protein>
    <recommendedName>
        <fullName evidence="1">Putative membrane protein insertion efficiency factor</fullName>
    </recommendedName>
</protein>
<keyword evidence="1" id="KW-1003">Cell membrane</keyword>
<name>A0A4R5DKR1_9ACTN</name>
<reference evidence="3 4" key="1">
    <citation type="submission" date="2019-03" db="EMBL/GenBank/DDBJ databases">
        <title>Draft genome sequences of novel Actinobacteria.</title>
        <authorList>
            <person name="Sahin N."/>
            <person name="Ay H."/>
            <person name="Saygin H."/>
        </authorList>
    </citation>
    <scope>NUCLEOTIDE SEQUENCE [LARGE SCALE GENOMIC DNA]</scope>
    <source>
        <strain evidence="3 4">5K138</strain>
    </source>
</reference>
<evidence type="ECO:0000256" key="2">
    <source>
        <dbReference type="SAM" id="MobiDB-lite"/>
    </source>
</evidence>
<evidence type="ECO:0000256" key="1">
    <source>
        <dbReference type="HAMAP-Rule" id="MF_00386"/>
    </source>
</evidence>
<feature type="region of interest" description="Disordered" evidence="2">
    <location>
        <begin position="79"/>
        <end position="114"/>
    </location>
</feature>
<dbReference type="FunCoup" id="A0A4R5DKR1">
    <property type="interactions" value="23"/>
</dbReference>
<dbReference type="Proteomes" id="UP000294739">
    <property type="component" value="Unassembled WGS sequence"/>
</dbReference>
<evidence type="ECO:0000313" key="3">
    <source>
        <dbReference type="EMBL" id="TDE12610.1"/>
    </source>
</evidence>
<dbReference type="SMART" id="SM01234">
    <property type="entry name" value="Haemolytic"/>
    <property type="match status" value="1"/>
</dbReference>
<dbReference type="OrthoDB" id="9801753at2"/>
<dbReference type="NCBIfam" id="TIGR00278">
    <property type="entry name" value="membrane protein insertion efficiency factor YidD"/>
    <property type="match status" value="1"/>
</dbReference>